<dbReference type="EMBL" id="CP042997">
    <property type="protein sequence ID" value="QEH35897.1"/>
    <property type="molecule type" value="Genomic_DNA"/>
</dbReference>
<accession>A0A5B9W6E0</accession>
<evidence type="ECO:0000313" key="2">
    <source>
        <dbReference type="EMBL" id="QEH35897.1"/>
    </source>
</evidence>
<organism evidence="2 3">
    <name type="scientific">Aquisphaera giovannonii</name>
    <dbReference type="NCBI Taxonomy" id="406548"/>
    <lineage>
        <taxon>Bacteria</taxon>
        <taxon>Pseudomonadati</taxon>
        <taxon>Planctomycetota</taxon>
        <taxon>Planctomycetia</taxon>
        <taxon>Isosphaerales</taxon>
        <taxon>Isosphaeraceae</taxon>
        <taxon>Aquisphaera</taxon>
    </lineage>
</organism>
<evidence type="ECO:0000256" key="1">
    <source>
        <dbReference type="SAM" id="MobiDB-lite"/>
    </source>
</evidence>
<dbReference type="AlphaFoldDB" id="A0A5B9W6E0"/>
<feature type="region of interest" description="Disordered" evidence="1">
    <location>
        <begin position="48"/>
        <end position="68"/>
    </location>
</feature>
<dbReference type="Proteomes" id="UP000324233">
    <property type="component" value="Chromosome"/>
</dbReference>
<dbReference type="KEGG" id="agv:OJF2_44540"/>
<name>A0A5B9W6E0_9BACT</name>
<protein>
    <recommendedName>
        <fullName evidence="4">Translocation protein TolB</fullName>
    </recommendedName>
</protein>
<proteinExistence type="predicted"/>
<reference evidence="2 3" key="1">
    <citation type="submission" date="2019-08" db="EMBL/GenBank/DDBJ databases">
        <title>Deep-cultivation of Planctomycetes and their phenomic and genomic characterization uncovers novel biology.</title>
        <authorList>
            <person name="Wiegand S."/>
            <person name="Jogler M."/>
            <person name="Boedeker C."/>
            <person name="Pinto D."/>
            <person name="Vollmers J."/>
            <person name="Rivas-Marin E."/>
            <person name="Kohn T."/>
            <person name="Peeters S.H."/>
            <person name="Heuer A."/>
            <person name="Rast P."/>
            <person name="Oberbeckmann S."/>
            <person name="Bunk B."/>
            <person name="Jeske O."/>
            <person name="Meyerdierks A."/>
            <person name="Storesund J.E."/>
            <person name="Kallscheuer N."/>
            <person name="Luecker S."/>
            <person name="Lage O.M."/>
            <person name="Pohl T."/>
            <person name="Merkel B.J."/>
            <person name="Hornburger P."/>
            <person name="Mueller R.-W."/>
            <person name="Bruemmer F."/>
            <person name="Labrenz M."/>
            <person name="Spormann A.M."/>
            <person name="Op den Camp H."/>
            <person name="Overmann J."/>
            <person name="Amann R."/>
            <person name="Jetten M.S.M."/>
            <person name="Mascher T."/>
            <person name="Medema M.H."/>
            <person name="Devos D.P."/>
            <person name="Kaster A.-K."/>
            <person name="Ovreas L."/>
            <person name="Rohde M."/>
            <person name="Galperin M.Y."/>
            <person name="Jogler C."/>
        </authorList>
    </citation>
    <scope>NUCLEOTIDE SEQUENCE [LARGE SCALE GENOMIC DNA]</scope>
    <source>
        <strain evidence="2 3">OJF2</strain>
    </source>
</reference>
<gene>
    <name evidence="2" type="ORF">OJF2_44540</name>
</gene>
<dbReference type="OrthoDB" id="288741at2"/>
<evidence type="ECO:0000313" key="3">
    <source>
        <dbReference type="Proteomes" id="UP000324233"/>
    </source>
</evidence>
<feature type="region of interest" description="Disordered" evidence="1">
    <location>
        <begin position="347"/>
        <end position="400"/>
    </location>
</feature>
<keyword evidence="3" id="KW-1185">Reference proteome</keyword>
<evidence type="ECO:0008006" key="4">
    <source>
        <dbReference type="Google" id="ProtNLM"/>
    </source>
</evidence>
<dbReference type="RefSeq" id="WP_148595638.1">
    <property type="nucleotide sequence ID" value="NZ_CP042997.1"/>
</dbReference>
<sequence>MWGPLSVFGLRACLWASILITVACVCLHPRRPSARLVEVPTREVPILVSPPTRDSPRPTLWVQGDPGRTTSLPAPAGKLLDLGVCSPWREESGRFQVVGRLSGGPRGAQPAGVGLARVSYPDGEVLDFVDTGAVPTGRPCWFPGTSPRVLFAAGDGCLYHHRFAGDHGTTGEDGGGAIAPAAGGPRRIEWRCPLAAQSAPRVVDSAWLGEDRGGLLLAVVTGRPVPGRGDGPAGDELWWLRLDEAGDAVVEAGPLIETPPAEWGRYLRSPIVGRPPGGDPSLAYLAADSPRDGEWELRWAPLRFDDSGRPRTIGPGARLASGCSTDLPPAFSADVRSLRVLQGRDGGRHFSERALPDPVASRPRDASGTVGAAPHPVPDLRVAGRGERSNQPPSAAHRGW</sequence>